<name>A0AAD6USI9_9AGAR</name>
<gene>
    <name evidence="1" type="ORF">GGX14DRAFT_405271</name>
</gene>
<organism evidence="1 2">
    <name type="scientific">Mycena pura</name>
    <dbReference type="NCBI Taxonomy" id="153505"/>
    <lineage>
        <taxon>Eukaryota</taxon>
        <taxon>Fungi</taxon>
        <taxon>Dikarya</taxon>
        <taxon>Basidiomycota</taxon>
        <taxon>Agaricomycotina</taxon>
        <taxon>Agaricomycetes</taxon>
        <taxon>Agaricomycetidae</taxon>
        <taxon>Agaricales</taxon>
        <taxon>Marasmiineae</taxon>
        <taxon>Mycenaceae</taxon>
        <taxon>Mycena</taxon>
    </lineage>
</organism>
<evidence type="ECO:0000313" key="1">
    <source>
        <dbReference type="EMBL" id="KAJ7193702.1"/>
    </source>
</evidence>
<reference evidence="1" key="1">
    <citation type="submission" date="2023-03" db="EMBL/GenBank/DDBJ databases">
        <title>Massive genome expansion in bonnet fungi (Mycena s.s.) driven by repeated elements and novel gene families across ecological guilds.</title>
        <authorList>
            <consortium name="Lawrence Berkeley National Laboratory"/>
            <person name="Harder C.B."/>
            <person name="Miyauchi S."/>
            <person name="Viragh M."/>
            <person name="Kuo A."/>
            <person name="Thoen E."/>
            <person name="Andreopoulos B."/>
            <person name="Lu D."/>
            <person name="Skrede I."/>
            <person name="Drula E."/>
            <person name="Henrissat B."/>
            <person name="Morin E."/>
            <person name="Kohler A."/>
            <person name="Barry K."/>
            <person name="LaButti K."/>
            <person name="Morin E."/>
            <person name="Salamov A."/>
            <person name="Lipzen A."/>
            <person name="Mereny Z."/>
            <person name="Hegedus B."/>
            <person name="Baldrian P."/>
            <person name="Stursova M."/>
            <person name="Weitz H."/>
            <person name="Taylor A."/>
            <person name="Grigoriev I.V."/>
            <person name="Nagy L.G."/>
            <person name="Martin F."/>
            <person name="Kauserud H."/>
        </authorList>
    </citation>
    <scope>NUCLEOTIDE SEQUENCE</scope>
    <source>
        <strain evidence="1">9144</strain>
    </source>
</reference>
<evidence type="ECO:0000313" key="2">
    <source>
        <dbReference type="Proteomes" id="UP001219525"/>
    </source>
</evidence>
<dbReference type="AlphaFoldDB" id="A0AAD6USI9"/>
<dbReference type="EMBL" id="JARJCW010000105">
    <property type="protein sequence ID" value="KAJ7193702.1"/>
    <property type="molecule type" value="Genomic_DNA"/>
</dbReference>
<keyword evidence="2" id="KW-1185">Reference proteome</keyword>
<comment type="caution">
    <text evidence="1">The sequence shown here is derived from an EMBL/GenBank/DDBJ whole genome shotgun (WGS) entry which is preliminary data.</text>
</comment>
<accession>A0AAD6USI9</accession>
<protein>
    <submittedName>
        <fullName evidence="1">Uncharacterized protein</fullName>
    </submittedName>
</protein>
<dbReference type="Proteomes" id="UP001219525">
    <property type="component" value="Unassembled WGS sequence"/>
</dbReference>
<sequence>MEIISRKPARINIFTPQYNRARFPLLWYLTVQHLDLASLQKVAQLGKWFHRLVYDELSRQWERSFSAINLSWPSFRFMLVHSSALFSGLGTRRLLFPSEACSADIEIFVSRANYSKVVTYLEFATDWVKFNTELHPTNFLLKSIRFKHKGLPERIIVHVCSDDSPRTTLFKQPLAAQFVYFDGRSLVVPYSQLTFSNDSIANCPYLPQSNAAEVKHLKLVAKKATQCGYDIRRFHPPNVLPLQYYTSLRSTLDTDCQTLLLRDRVWGAVTGSKQPKEAVVWCLGAPAGLSTMSSIASFILTVPVYDPNVESDTSWAIRFDTSLDVELA</sequence>
<proteinExistence type="predicted"/>